<proteinExistence type="predicted"/>
<keyword evidence="2" id="KW-1185">Reference proteome</keyword>
<organism evidence="1 2">
    <name type="scientific">Roseibium sediminicola</name>
    <dbReference type="NCBI Taxonomy" id="2933272"/>
    <lineage>
        <taxon>Bacteria</taxon>
        <taxon>Pseudomonadati</taxon>
        <taxon>Pseudomonadota</taxon>
        <taxon>Alphaproteobacteria</taxon>
        <taxon>Hyphomicrobiales</taxon>
        <taxon>Stappiaceae</taxon>
        <taxon>Roseibium</taxon>
    </lineage>
</organism>
<evidence type="ECO:0000313" key="1">
    <source>
        <dbReference type="EMBL" id="MCK7615222.1"/>
    </source>
</evidence>
<name>A0ABT0H1P3_9HYPH</name>
<reference evidence="1" key="1">
    <citation type="submission" date="2022-04" db="EMBL/GenBank/DDBJ databases">
        <title>Roseibium sp. CAU 1639 isolated from mud.</title>
        <authorList>
            <person name="Kim W."/>
        </authorList>
    </citation>
    <scope>NUCLEOTIDE SEQUENCE</scope>
    <source>
        <strain evidence="1">CAU 1639</strain>
    </source>
</reference>
<dbReference type="RefSeq" id="WP_248158313.1">
    <property type="nucleotide sequence ID" value="NZ_JALNMJ010000022.1"/>
</dbReference>
<protein>
    <submittedName>
        <fullName evidence="1">Uncharacterized protein</fullName>
    </submittedName>
</protein>
<accession>A0ABT0H1P3</accession>
<sequence length="70" mass="7690">MTFQPQHDPGFARARKAVDAFTQEMSLEAAFMDASGHKKAAKAIVAVINATRACADIRLKDRMVDPREAD</sequence>
<dbReference type="Proteomes" id="UP001431221">
    <property type="component" value="Unassembled WGS sequence"/>
</dbReference>
<gene>
    <name evidence="1" type="ORF">M0H32_23905</name>
</gene>
<comment type="caution">
    <text evidence="1">The sequence shown here is derived from an EMBL/GenBank/DDBJ whole genome shotgun (WGS) entry which is preliminary data.</text>
</comment>
<evidence type="ECO:0000313" key="2">
    <source>
        <dbReference type="Proteomes" id="UP001431221"/>
    </source>
</evidence>
<dbReference type="EMBL" id="JALNMJ010000022">
    <property type="protein sequence ID" value="MCK7615222.1"/>
    <property type="molecule type" value="Genomic_DNA"/>
</dbReference>